<keyword evidence="1" id="KW-0175">Coiled coil</keyword>
<feature type="coiled-coil region" evidence="1">
    <location>
        <begin position="69"/>
        <end position="106"/>
    </location>
</feature>
<organism evidence="2 3">
    <name type="scientific">Williamsoniiplasma lucivorax</name>
    <dbReference type="NCBI Taxonomy" id="209274"/>
    <lineage>
        <taxon>Bacteria</taxon>
        <taxon>Bacillati</taxon>
        <taxon>Mycoplasmatota</taxon>
        <taxon>Mollicutes</taxon>
        <taxon>Entomoplasmatales</taxon>
        <taxon>Williamsoniiplasma</taxon>
    </lineage>
</organism>
<dbReference type="EMBL" id="PHNE01000006">
    <property type="protein sequence ID" value="PPE04171.1"/>
    <property type="molecule type" value="Genomic_DNA"/>
</dbReference>
<protein>
    <recommendedName>
        <fullName evidence="4">Transposase</fullName>
    </recommendedName>
</protein>
<evidence type="ECO:0008006" key="4">
    <source>
        <dbReference type="Google" id="ProtNLM"/>
    </source>
</evidence>
<comment type="caution">
    <text evidence="2">The sequence shown here is derived from an EMBL/GenBank/DDBJ whole genome shotgun (WGS) entry which is preliminary data.</text>
</comment>
<dbReference type="RefSeq" id="WP_104207608.1">
    <property type="nucleotide sequence ID" value="NZ_PHNE01000006.1"/>
</dbReference>
<evidence type="ECO:0000256" key="1">
    <source>
        <dbReference type="SAM" id="Coils"/>
    </source>
</evidence>
<gene>
    <name evidence="2" type="ORF">ELUCI_v1c09510</name>
</gene>
<dbReference type="InterPro" id="IPR009057">
    <property type="entry name" value="Homeodomain-like_sf"/>
</dbReference>
<dbReference type="SUPFAM" id="SSF46689">
    <property type="entry name" value="Homeodomain-like"/>
    <property type="match status" value="1"/>
</dbReference>
<name>A0A2S5RA19_9MOLU</name>
<keyword evidence="3" id="KW-1185">Reference proteome</keyword>
<accession>A0A2S5RA19</accession>
<reference evidence="2 3" key="1">
    <citation type="submission" date="2017-11" db="EMBL/GenBank/DDBJ databases">
        <title>Genome sequence of Entomoplasma lucivorax PIPN-2 (ATCC 49196).</title>
        <authorList>
            <person name="Lo W.-S."/>
            <person name="Gasparich G.E."/>
            <person name="Kuo C.-H."/>
        </authorList>
    </citation>
    <scope>NUCLEOTIDE SEQUENCE [LARGE SCALE GENOMIC DNA]</scope>
    <source>
        <strain evidence="2 3">PIPN-2</strain>
    </source>
</reference>
<proteinExistence type="predicted"/>
<evidence type="ECO:0000313" key="3">
    <source>
        <dbReference type="Proteomes" id="UP000237865"/>
    </source>
</evidence>
<dbReference type="Proteomes" id="UP000237865">
    <property type="component" value="Unassembled WGS sequence"/>
</dbReference>
<sequence>MKIRKIYSDEFKRKIAKEYFNGKKATDLAKKHELSGGVQQVYAWFKNFYPDVYYNMHKEKQGSQKNIMKNNENQDKKQIVELVEALEESQSKVKTLEKEKELDKQLIDILNTFQEFINSWNVFKISMYNVVNTNRLTLF</sequence>
<dbReference type="AlphaFoldDB" id="A0A2S5RA19"/>
<evidence type="ECO:0000313" key="2">
    <source>
        <dbReference type="EMBL" id="PPE04171.1"/>
    </source>
</evidence>